<evidence type="ECO:0000256" key="2">
    <source>
        <dbReference type="ARBA" id="ARBA00022692"/>
    </source>
</evidence>
<keyword evidence="6" id="KW-1185">Reference proteome</keyword>
<dbReference type="GO" id="GO:0030943">
    <property type="term" value="F:mitochondrion targeting sequence binding"/>
    <property type="evidence" value="ECO:0007669"/>
    <property type="project" value="TreeGrafter"/>
</dbReference>
<dbReference type="PANTHER" id="PTHR14110">
    <property type="entry name" value="MITOCHONDRIAL IMPORT INNER MEMBRANE TRANSLOCASE SUBUNIT TIM22"/>
    <property type="match status" value="1"/>
</dbReference>
<dbReference type="OMA" id="CNIAWCL"/>
<evidence type="ECO:0000256" key="3">
    <source>
        <dbReference type="ARBA" id="ARBA00022989"/>
    </source>
</evidence>
<keyword evidence="3" id="KW-1133">Transmembrane helix</keyword>
<evidence type="ECO:0000256" key="1">
    <source>
        <dbReference type="ARBA" id="ARBA00004141"/>
    </source>
</evidence>
<protein>
    <submittedName>
        <fullName evidence="5">Uncharacterized protein</fullName>
    </submittedName>
</protein>
<dbReference type="AlphaFoldDB" id="A0A7N0UH33"/>
<sequence length="103" mass="11419">MEREALYHDVPCSSISVESSIRVGTAGAIWGLCSGPYDATKLGLSGVARATFMVKAVGRIGLQCGLLAGLFSMTRCSVQRYRRRDDWVSYFMYFTFTLVLLHV</sequence>
<dbReference type="Gramene" id="Kaladp0067s0270.1.v1.1">
    <property type="protein sequence ID" value="Kaladp0067s0270.1.v1.1"/>
    <property type="gene ID" value="Kaladp0067s0270.v1.1"/>
</dbReference>
<dbReference type="GO" id="GO:0042721">
    <property type="term" value="C:TIM22 mitochondrial import inner membrane insertion complex"/>
    <property type="evidence" value="ECO:0007669"/>
    <property type="project" value="InterPro"/>
</dbReference>
<dbReference type="GO" id="GO:0045039">
    <property type="term" value="P:protein insertion into mitochondrial inner membrane"/>
    <property type="evidence" value="ECO:0007669"/>
    <property type="project" value="InterPro"/>
</dbReference>
<name>A0A7N0UH33_KALFE</name>
<evidence type="ECO:0000256" key="4">
    <source>
        <dbReference type="ARBA" id="ARBA00023136"/>
    </source>
</evidence>
<organism evidence="5 6">
    <name type="scientific">Kalanchoe fedtschenkoi</name>
    <name type="common">Lavender scallops</name>
    <name type="synonym">South American air plant</name>
    <dbReference type="NCBI Taxonomy" id="63787"/>
    <lineage>
        <taxon>Eukaryota</taxon>
        <taxon>Viridiplantae</taxon>
        <taxon>Streptophyta</taxon>
        <taxon>Embryophyta</taxon>
        <taxon>Tracheophyta</taxon>
        <taxon>Spermatophyta</taxon>
        <taxon>Magnoliopsida</taxon>
        <taxon>eudicotyledons</taxon>
        <taxon>Gunneridae</taxon>
        <taxon>Pentapetalae</taxon>
        <taxon>Saxifragales</taxon>
        <taxon>Crassulaceae</taxon>
        <taxon>Kalanchoe</taxon>
    </lineage>
</organism>
<dbReference type="Proteomes" id="UP000594263">
    <property type="component" value="Unplaced"/>
</dbReference>
<comment type="subcellular location">
    <subcellularLocation>
        <location evidence="1">Membrane</location>
        <topology evidence="1">Multi-pass membrane protein</topology>
    </subcellularLocation>
</comment>
<dbReference type="EnsemblPlants" id="Kaladp0067s0270.1.v1.1">
    <property type="protein sequence ID" value="Kaladp0067s0270.1.v1.1"/>
    <property type="gene ID" value="Kaladp0067s0270.v1.1"/>
</dbReference>
<dbReference type="Pfam" id="PF02466">
    <property type="entry name" value="Tim17"/>
    <property type="match status" value="1"/>
</dbReference>
<dbReference type="InterPro" id="IPR039175">
    <property type="entry name" value="TIM22"/>
</dbReference>
<keyword evidence="2" id="KW-0812">Transmembrane</keyword>
<accession>A0A7N0UH33</accession>
<dbReference type="GO" id="GO:0008320">
    <property type="term" value="F:protein transmembrane transporter activity"/>
    <property type="evidence" value="ECO:0007669"/>
    <property type="project" value="TreeGrafter"/>
</dbReference>
<proteinExistence type="predicted"/>
<keyword evidence="4" id="KW-0472">Membrane</keyword>
<reference evidence="5" key="1">
    <citation type="submission" date="2021-01" db="UniProtKB">
        <authorList>
            <consortium name="EnsemblPlants"/>
        </authorList>
    </citation>
    <scope>IDENTIFICATION</scope>
</reference>
<evidence type="ECO:0000313" key="6">
    <source>
        <dbReference type="Proteomes" id="UP000594263"/>
    </source>
</evidence>
<evidence type="ECO:0000313" key="5">
    <source>
        <dbReference type="EnsemblPlants" id="Kaladp0067s0270.1.v1.1"/>
    </source>
</evidence>
<dbReference type="PANTHER" id="PTHR14110:SF5">
    <property type="entry name" value="OUTER ENVELOPE PORE PROTEIN 16-4, CHLOROPLASTIC"/>
    <property type="match status" value="1"/>
</dbReference>